<accession>A0A9Q7AGK0</accession>
<dbReference type="AlphaFoldDB" id="A0A9Q7AGK0"/>
<dbReference type="Gene3D" id="1.10.10.10">
    <property type="entry name" value="Winged helix-like DNA-binding domain superfamily/Winged helix DNA-binding domain"/>
    <property type="match status" value="1"/>
</dbReference>
<evidence type="ECO:0000313" key="1">
    <source>
        <dbReference type="EMBL" id="QTX33659.1"/>
    </source>
</evidence>
<gene>
    <name evidence="1" type="primary">fapR</name>
    <name evidence="1" type="ORF">KAR29_03130</name>
</gene>
<reference evidence="2" key="1">
    <citation type="submission" date="2021-04" db="EMBL/GenBank/DDBJ databases">
        <title>A novel Synergistetes isolate from a pyrite-forming mixed culture.</title>
        <authorList>
            <person name="Bunk B."/>
            <person name="Sproer C."/>
            <person name="Spring S."/>
            <person name="Pester M."/>
        </authorList>
    </citation>
    <scope>NUCLEOTIDE SEQUENCE [LARGE SCALE GENOMIC DNA]</scope>
    <source>
        <strain evidence="2">J.5.4.2-T.3.5.2</strain>
    </source>
</reference>
<dbReference type="InterPro" id="IPR036388">
    <property type="entry name" value="WH-like_DNA-bd_sf"/>
</dbReference>
<evidence type="ECO:0000313" key="2">
    <source>
        <dbReference type="Proteomes" id="UP000671879"/>
    </source>
</evidence>
<dbReference type="NCBIfam" id="NF003359">
    <property type="entry name" value="PRK04424.1"/>
    <property type="match status" value="1"/>
</dbReference>
<dbReference type="SUPFAM" id="SSF54637">
    <property type="entry name" value="Thioesterase/thiol ester dehydrase-isomerase"/>
    <property type="match status" value="1"/>
</dbReference>
<dbReference type="InterPro" id="IPR029069">
    <property type="entry name" value="HotDog_dom_sf"/>
</dbReference>
<name>A0A9Q7AGK0_9BACT</name>
<proteinExistence type="predicted"/>
<dbReference type="Proteomes" id="UP000671879">
    <property type="component" value="Chromosome"/>
</dbReference>
<dbReference type="CDD" id="cd03440">
    <property type="entry name" value="hot_dog"/>
    <property type="match status" value="1"/>
</dbReference>
<sequence>MRHKNLMELLEANPLLTDEDLALTLCVSVGTVRLDRALLGLPELRERMRRMAEKANRRLRSLRQEEVIGDLLELEPDHLALSYLTTSKEMAFRHTGIVWDHYIYSQASTLAMAVVEADMVVTGAARVRYKSPAHVGDKLIARAKVGVRKGNKNVVSVRTRVADREIFVGRFIVVACLSETAEAEKL</sequence>
<protein>
    <submittedName>
        <fullName evidence="1">Transcription factor FapR</fullName>
    </submittedName>
</protein>
<keyword evidence="2" id="KW-1185">Reference proteome</keyword>
<dbReference type="KEGG" id="aram:KAR29_03130"/>
<dbReference type="Gene3D" id="3.10.129.10">
    <property type="entry name" value="Hotdog Thioesterase"/>
    <property type="match status" value="1"/>
</dbReference>
<dbReference type="EMBL" id="CP072943">
    <property type="protein sequence ID" value="QTX33659.1"/>
    <property type="molecule type" value="Genomic_DNA"/>
</dbReference>
<organism evidence="1 2">
    <name type="scientific">Aminithiophilus ramosus</name>
    <dbReference type="NCBI Taxonomy" id="3029084"/>
    <lineage>
        <taxon>Bacteria</taxon>
        <taxon>Thermotogati</taxon>
        <taxon>Synergistota</taxon>
        <taxon>Synergistia</taxon>
        <taxon>Synergistales</taxon>
        <taxon>Aminithiophilaceae</taxon>
        <taxon>Aminithiophilus</taxon>
    </lineage>
</organism>